<dbReference type="Pfam" id="PF00271">
    <property type="entry name" value="Helicase_C"/>
    <property type="match status" value="1"/>
</dbReference>
<dbReference type="PROSITE" id="PS51194">
    <property type="entry name" value="HELICASE_CTER"/>
    <property type="match status" value="1"/>
</dbReference>
<name>A0A0F8Z521_9ZZZZ</name>
<dbReference type="Gene3D" id="3.40.50.300">
    <property type="entry name" value="P-loop containing nucleotide triphosphate hydrolases"/>
    <property type="match status" value="1"/>
</dbReference>
<dbReference type="InterPro" id="IPR001650">
    <property type="entry name" value="Helicase_C-like"/>
</dbReference>
<evidence type="ECO:0000259" key="1">
    <source>
        <dbReference type="PROSITE" id="PS51194"/>
    </source>
</evidence>
<dbReference type="SUPFAM" id="SSF52540">
    <property type="entry name" value="P-loop containing nucleoside triphosphate hydrolases"/>
    <property type="match status" value="1"/>
</dbReference>
<evidence type="ECO:0000313" key="2">
    <source>
        <dbReference type="EMBL" id="KKK61489.1"/>
    </source>
</evidence>
<dbReference type="SMART" id="SM00490">
    <property type="entry name" value="HELICc"/>
    <property type="match status" value="1"/>
</dbReference>
<accession>A0A0F8Z521</accession>
<sequence length="230" mass="25374">MHQGVAEGYLSHGLIVMADCYHDGIWGKGLEGYQEAYTSIITEHDERNRRIVDIVKAAYQAGHKIVLLCDRVPHILTLGGLLSEVPHRLVYGAVPAEERRKACKDFDDGKLRLIIANRVFKKGIDIRSITFMIECSGSKDPNDCIQKYGRGIRMSPGKDGLVYVDIRDRQTSEGKLRGYAHPFSRAAAARVRAFRKVGIPLVAGRSGLSAERLVSLAVGKLKSTGSTKVK</sequence>
<organism evidence="2">
    <name type="scientific">marine sediment metagenome</name>
    <dbReference type="NCBI Taxonomy" id="412755"/>
    <lineage>
        <taxon>unclassified sequences</taxon>
        <taxon>metagenomes</taxon>
        <taxon>ecological metagenomes</taxon>
    </lineage>
</organism>
<reference evidence="2" key="1">
    <citation type="journal article" date="2015" name="Nature">
        <title>Complex archaea that bridge the gap between prokaryotes and eukaryotes.</title>
        <authorList>
            <person name="Spang A."/>
            <person name="Saw J.H."/>
            <person name="Jorgensen S.L."/>
            <person name="Zaremba-Niedzwiedzka K."/>
            <person name="Martijn J."/>
            <person name="Lind A.E."/>
            <person name="van Eijk R."/>
            <person name="Schleper C."/>
            <person name="Guy L."/>
            <person name="Ettema T.J."/>
        </authorList>
    </citation>
    <scope>NUCLEOTIDE SEQUENCE</scope>
</reference>
<dbReference type="AlphaFoldDB" id="A0A0F8Z521"/>
<gene>
    <name evidence="2" type="ORF">LCGC14_3013820</name>
</gene>
<dbReference type="EMBL" id="LAZR01062447">
    <property type="protein sequence ID" value="KKK61489.1"/>
    <property type="molecule type" value="Genomic_DNA"/>
</dbReference>
<dbReference type="InterPro" id="IPR027417">
    <property type="entry name" value="P-loop_NTPase"/>
</dbReference>
<feature type="domain" description="Helicase C-terminal" evidence="1">
    <location>
        <begin position="53"/>
        <end position="198"/>
    </location>
</feature>
<protein>
    <recommendedName>
        <fullName evidence="1">Helicase C-terminal domain-containing protein</fullName>
    </recommendedName>
</protein>
<comment type="caution">
    <text evidence="2">The sequence shown here is derived from an EMBL/GenBank/DDBJ whole genome shotgun (WGS) entry which is preliminary data.</text>
</comment>
<proteinExistence type="predicted"/>